<gene>
    <name evidence="1" type="ORF">DPEC_G00154950</name>
</gene>
<keyword evidence="2" id="KW-1185">Reference proteome</keyword>
<dbReference type="Proteomes" id="UP001157502">
    <property type="component" value="Chromosome 12"/>
</dbReference>
<evidence type="ECO:0000313" key="1">
    <source>
        <dbReference type="EMBL" id="KAJ8004068.1"/>
    </source>
</evidence>
<reference evidence="1" key="1">
    <citation type="submission" date="2021-05" db="EMBL/GenBank/DDBJ databases">
        <authorList>
            <person name="Pan Q."/>
            <person name="Jouanno E."/>
            <person name="Zahm M."/>
            <person name="Klopp C."/>
            <person name="Cabau C."/>
            <person name="Louis A."/>
            <person name="Berthelot C."/>
            <person name="Parey E."/>
            <person name="Roest Crollius H."/>
            <person name="Montfort J."/>
            <person name="Robinson-Rechavi M."/>
            <person name="Bouchez O."/>
            <person name="Lampietro C."/>
            <person name="Lopez Roques C."/>
            <person name="Donnadieu C."/>
            <person name="Postlethwait J."/>
            <person name="Bobe J."/>
            <person name="Dillon D."/>
            <person name="Chandos A."/>
            <person name="von Hippel F."/>
            <person name="Guiguen Y."/>
        </authorList>
    </citation>
    <scope>NUCLEOTIDE SEQUENCE</scope>
    <source>
        <strain evidence="1">YG-Jan2019</strain>
    </source>
</reference>
<accession>A0ACC2GKB5</accession>
<evidence type="ECO:0000313" key="2">
    <source>
        <dbReference type="Proteomes" id="UP001157502"/>
    </source>
</evidence>
<dbReference type="EMBL" id="CM055739">
    <property type="protein sequence ID" value="KAJ8004068.1"/>
    <property type="molecule type" value="Genomic_DNA"/>
</dbReference>
<proteinExistence type="predicted"/>
<name>A0ACC2GKB5_DALPE</name>
<organism evidence="1 2">
    <name type="scientific">Dallia pectoralis</name>
    <name type="common">Alaska blackfish</name>
    <dbReference type="NCBI Taxonomy" id="75939"/>
    <lineage>
        <taxon>Eukaryota</taxon>
        <taxon>Metazoa</taxon>
        <taxon>Chordata</taxon>
        <taxon>Craniata</taxon>
        <taxon>Vertebrata</taxon>
        <taxon>Euteleostomi</taxon>
        <taxon>Actinopterygii</taxon>
        <taxon>Neopterygii</taxon>
        <taxon>Teleostei</taxon>
        <taxon>Protacanthopterygii</taxon>
        <taxon>Esociformes</taxon>
        <taxon>Umbridae</taxon>
        <taxon>Dallia</taxon>
    </lineage>
</organism>
<sequence length="111" mass="12111">MRFRSAWLPQVERIRLAFTSQSQPLPPPIAEGIHQHARNSGSPSPAFERDKSQRNYKGATAVERRRGFQISAQSPGGTAVPQSLPIKDGSRSSPNAPSVSENSGYIKPTNE</sequence>
<comment type="caution">
    <text evidence="1">The sequence shown here is derived from an EMBL/GenBank/DDBJ whole genome shotgun (WGS) entry which is preliminary data.</text>
</comment>
<protein>
    <submittedName>
        <fullName evidence="1">Uncharacterized protein</fullName>
    </submittedName>
</protein>